<keyword evidence="3" id="KW-0963">Cytoplasm</keyword>
<comment type="catalytic activity">
    <reaction evidence="3">
        <text>3'-dephospho-CoA + ATP = ADP + CoA + H(+)</text>
        <dbReference type="Rhea" id="RHEA:18245"/>
        <dbReference type="ChEBI" id="CHEBI:15378"/>
        <dbReference type="ChEBI" id="CHEBI:30616"/>
        <dbReference type="ChEBI" id="CHEBI:57287"/>
        <dbReference type="ChEBI" id="CHEBI:57328"/>
        <dbReference type="ChEBI" id="CHEBI:456216"/>
        <dbReference type="EC" id="2.7.1.24"/>
    </reaction>
</comment>
<evidence type="ECO:0000256" key="2">
    <source>
        <dbReference type="ARBA" id="ARBA00022840"/>
    </source>
</evidence>
<comment type="subcellular location">
    <subcellularLocation>
        <location evidence="3">Cytoplasm</location>
    </subcellularLocation>
</comment>
<sequence>MVIGLTGGIASGKSTVSRMLADLGAVLIDADKIARKVVEPGQPAWQQIKEVFGEEVLKADGRLDRAKLAKIIFHDPEQRRRLNGIVHPAIRKKMLEEKEAALNRGQDLIVMDIPLLFESELEHMVDKILVVYVPQEVQIQRLMERDQIDRDYALQKIGSQMPLETKKEKGHAYIDNSGSRDETRAQLVRILQEWGINSKR</sequence>
<evidence type="ECO:0000313" key="5">
    <source>
        <dbReference type="EMBL" id="MDQ0337840.1"/>
    </source>
</evidence>
<dbReference type="RefSeq" id="WP_307335283.1">
    <property type="nucleotide sequence ID" value="NZ_JAUSUQ010000002.1"/>
</dbReference>
<dbReference type="HAMAP" id="MF_00376">
    <property type="entry name" value="Dephospho_CoA_kinase"/>
    <property type="match status" value="1"/>
</dbReference>
<dbReference type="GO" id="GO:0004140">
    <property type="term" value="F:dephospho-CoA kinase activity"/>
    <property type="evidence" value="ECO:0007669"/>
    <property type="project" value="UniProtKB-EC"/>
</dbReference>
<evidence type="ECO:0000256" key="4">
    <source>
        <dbReference type="NCBIfam" id="TIGR00152"/>
    </source>
</evidence>
<organism evidence="5 6">
    <name type="scientific">Caldalkalibacillus uzonensis</name>
    <dbReference type="NCBI Taxonomy" id="353224"/>
    <lineage>
        <taxon>Bacteria</taxon>
        <taxon>Bacillati</taxon>
        <taxon>Bacillota</taxon>
        <taxon>Bacilli</taxon>
        <taxon>Bacillales</taxon>
        <taxon>Bacillaceae</taxon>
        <taxon>Caldalkalibacillus</taxon>
    </lineage>
</organism>
<dbReference type="NCBIfam" id="TIGR00152">
    <property type="entry name" value="dephospho-CoA kinase"/>
    <property type="match status" value="1"/>
</dbReference>
<keyword evidence="3 5" id="KW-0418">Kinase</keyword>
<evidence type="ECO:0000313" key="6">
    <source>
        <dbReference type="Proteomes" id="UP001232445"/>
    </source>
</evidence>
<protein>
    <recommendedName>
        <fullName evidence="3 4">Dephospho-CoA kinase</fullName>
        <ecNumber evidence="3 4">2.7.1.24</ecNumber>
    </recommendedName>
    <alternativeName>
        <fullName evidence="3">Dephosphocoenzyme A kinase</fullName>
    </alternativeName>
</protein>
<keyword evidence="2 3" id="KW-0067">ATP-binding</keyword>
<gene>
    <name evidence="3" type="primary">coaE</name>
    <name evidence="5" type="ORF">J2S00_000623</name>
</gene>
<reference evidence="5 6" key="1">
    <citation type="submission" date="2023-07" db="EMBL/GenBank/DDBJ databases">
        <title>Genomic Encyclopedia of Type Strains, Phase IV (KMG-IV): sequencing the most valuable type-strain genomes for metagenomic binning, comparative biology and taxonomic classification.</title>
        <authorList>
            <person name="Goeker M."/>
        </authorList>
    </citation>
    <scope>NUCLEOTIDE SEQUENCE [LARGE SCALE GENOMIC DNA]</scope>
    <source>
        <strain evidence="5 6">DSM 17740</strain>
    </source>
</reference>
<name>A0ABU0CN40_9BACI</name>
<proteinExistence type="inferred from homology"/>
<comment type="function">
    <text evidence="3">Catalyzes the phosphorylation of the 3'-hydroxyl group of dephosphocoenzyme A to form coenzyme A.</text>
</comment>
<keyword evidence="3 5" id="KW-0808">Transferase</keyword>
<dbReference type="CDD" id="cd02022">
    <property type="entry name" value="DPCK"/>
    <property type="match status" value="1"/>
</dbReference>
<dbReference type="EC" id="2.7.1.24" evidence="3 4"/>
<dbReference type="PANTHER" id="PTHR10695:SF46">
    <property type="entry name" value="BIFUNCTIONAL COENZYME A SYNTHASE-RELATED"/>
    <property type="match status" value="1"/>
</dbReference>
<evidence type="ECO:0000256" key="1">
    <source>
        <dbReference type="ARBA" id="ARBA00022741"/>
    </source>
</evidence>
<dbReference type="InterPro" id="IPR001977">
    <property type="entry name" value="Depp_CoAkinase"/>
</dbReference>
<dbReference type="PANTHER" id="PTHR10695">
    <property type="entry name" value="DEPHOSPHO-COA KINASE-RELATED"/>
    <property type="match status" value="1"/>
</dbReference>
<dbReference type="Pfam" id="PF01121">
    <property type="entry name" value="CoaE"/>
    <property type="match status" value="1"/>
</dbReference>
<keyword evidence="3" id="KW-0173">Coenzyme A biosynthesis</keyword>
<evidence type="ECO:0000256" key="3">
    <source>
        <dbReference type="HAMAP-Rule" id="MF_00376"/>
    </source>
</evidence>
<accession>A0ABU0CN40</accession>
<dbReference type="SUPFAM" id="SSF52540">
    <property type="entry name" value="P-loop containing nucleoside triphosphate hydrolases"/>
    <property type="match status" value="1"/>
</dbReference>
<dbReference type="Gene3D" id="3.40.50.300">
    <property type="entry name" value="P-loop containing nucleotide triphosphate hydrolases"/>
    <property type="match status" value="1"/>
</dbReference>
<dbReference type="Proteomes" id="UP001232445">
    <property type="component" value="Unassembled WGS sequence"/>
</dbReference>
<comment type="caution">
    <text evidence="5">The sequence shown here is derived from an EMBL/GenBank/DDBJ whole genome shotgun (WGS) entry which is preliminary data.</text>
</comment>
<dbReference type="PROSITE" id="PS51219">
    <property type="entry name" value="DPCK"/>
    <property type="match status" value="1"/>
</dbReference>
<keyword evidence="6" id="KW-1185">Reference proteome</keyword>
<comment type="similarity">
    <text evidence="3">Belongs to the CoaE family.</text>
</comment>
<dbReference type="InterPro" id="IPR027417">
    <property type="entry name" value="P-loop_NTPase"/>
</dbReference>
<keyword evidence="1 3" id="KW-0547">Nucleotide-binding</keyword>
<dbReference type="EMBL" id="JAUSUQ010000002">
    <property type="protein sequence ID" value="MDQ0337840.1"/>
    <property type="molecule type" value="Genomic_DNA"/>
</dbReference>
<feature type="binding site" evidence="3">
    <location>
        <begin position="10"/>
        <end position="15"/>
    </location>
    <ligand>
        <name>ATP</name>
        <dbReference type="ChEBI" id="CHEBI:30616"/>
    </ligand>
</feature>
<comment type="pathway">
    <text evidence="3">Cofactor biosynthesis; coenzyme A biosynthesis; CoA from (R)-pantothenate: step 5/5.</text>
</comment>